<evidence type="ECO:0000256" key="1">
    <source>
        <dbReference type="ARBA" id="ARBA00004123"/>
    </source>
</evidence>
<dbReference type="InterPro" id="IPR032189">
    <property type="entry name" value="Mlh1_C"/>
</dbReference>
<dbReference type="SMART" id="SM01340">
    <property type="entry name" value="DNA_mis_repair"/>
    <property type="match status" value="1"/>
</dbReference>
<evidence type="ECO:0000256" key="4">
    <source>
        <dbReference type="ARBA" id="ARBA00023204"/>
    </source>
</evidence>
<proteinExistence type="inferred from homology"/>
<dbReference type="SUPFAM" id="SSF55874">
    <property type="entry name" value="ATPase domain of HSP90 chaperone/DNA topoisomerase II/histidine kinase"/>
    <property type="match status" value="1"/>
</dbReference>
<dbReference type="FunFam" id="3.30.565.10:FF:000079">
    <property type="entry name" value="DNA mismatch repair protein MLH"/>
    <property type="match status" value="1"/>
</dbReference>
<evidence type="ECO:0000313" key="9">
    <source>
        <dbReference type="WBParaSite" id="TREG1_65560.3"/>
    </source>
</evidence>
<evidence type="ECO:0000256" key="2">
    <source>
        <dbReference type="ARBA" id="ARBA00006082"/>
    </source>
</evidence>
<dbReference type="Gene3D" id="3.30.565.10">
    <property type="entry name" value="Histidine kinase-like ATPase, C-terminal domain"/>
    <property type="match status" value="1"/>
</dbReference>
<dbReference type="InterPro" id="IPR020568">
    <property type="entry name" value="Ribosomal_Su5_D2-typ_SF"/>
</dbReference>
<keyword evidence="8" id="KW-1185">Reference proteome</keyword>
<evidence type="ECO:0000259" key="7">
    <source>
        <dbReference type="SMART" id="SM01340"/>
    </source>
</evidence>
<comment type="subcellular location">
    <subcellularLocation>
        <location evidence="1">Nucleus</location>
    </subcellularLocation>
</comment>
<feature type="compositionally biased region" description="Low complexity" evidence="6">
    <location>
        <begin position="1"/>
        <end position="21"/>
    </location>
</feature>
<dbReference type="GO" id="GO:0005524">
    <property type="term" value="F:ATP binding"/>
    <property type="evidence" value="ECO:0007669"/>
    <property type="project" value="InterPro"/>
</dbReference>
<dbReference type="Pfam" id="PF16413">
    <property type="entry name" value="Mlh1_C"/>
    <property type="match status" value="1"/>
</dbReference>
<dbReference type="GO" id="GO:0140664">
    <property type="term" value="F:ATP-dependent DNA damage sensor activity"/>
    <property type="evidence" value="ECO:0007669"/>
    <property type="project" value="InterPro"/>
</dbReference>
<dbReference type="AlphaFoldDB" id="A0AA85KAM1"/>
<reference evidence="9" key="2">
    <citation type="submission" date="2023-11" db="UniProtKB">
        <authorList>
            <consortium name="WormBaseParasite"/>
        </authorList>
    </citation>
    <scope>IDENTIFICATION</scope>
</reference>
<dbReference type="PROSITE" id="PS00058">
    <property type="entry name" value="DNA_MISMATCH_REPAIR_1"/>
    <property type="match status" value="1"/>
</dbReference>
<dbReference type="GO" id="GO:0030983">
    <property type="term" value="F:mismatched DNA binding"/>
    <property type="evidence" value="ECO:0007669"/>
    <property type="project" value="InterPro"/>
</dbReference>
<dbReference type="CDD" id="cd16926">
    <property type="entry name" value="HATPase_MutL-MLH-PMS-like"/>
    <property type="match status" value="1"/>
</dbReference>
<accession>A0AA85KAM1</accession>
<dbReference type="PANTHER" id="PTHR10073">
    <property type="entry name" value="DNA MISMATCH REPAIR PROTEIN MLH, PMS, MUTL"/>
    <property type="match status" value="1"/>
</dbReference>
<dbReference type="PANTHER" id="PTHR10073:SF12">
    <property type="entry name" value="DNA MISMATCH REPAIR PROTEIN MLH1"/>
    <property type="match status" value="1"/>
</dbReference>
<feature type="region of interest" description="Disordered" evidence="6">
    <location>
        <begin position="561"/>
        <end position="587"/>
    </location>
</feature>
<evidence type="ECO:0000256" key="5">
    <source>
        <dbReference type="ARBA" id="ARBA00023242"/>
    </source>
</evidence>
<feature type="region of interest" description="Disordered" evidence="6">
    <location>
        <begin position="1"/>
        <end position="33"/>
    </location>
</feature>
<dbReference type="InterPro" id="IPR038973">
    <property type="entry name" value="MutL/Mlh/Pms-like"/>
</dbReference>
<sequence length="946" mass="105524">MMDNGNTNDDNSTTSTSNTSSEGKNQSDTHTIKRLPKEVVNRIAAGEVIQRPVNAIKELLENSIDAGSTMIKITVKDGGLKLIQVQDNGCGIQQSDLPILCERFTTSKLRDFSDLGKISTFGFRGEALASLSHVALVSVTTRTANQNYAFKVKYRAGNPESKPTPCAGNPGTTIVAKDLFYNAPMRRAALRNGREELSRITDVVAQYAIHYAQQCGFYLHSENASGKSSIEQDLRTSAGWSRMDAIRAVIGSSVAQNLISFTSSQCSSSESTRLAVERFGLRYEGLLTAPNQVSSGSSPSLKFNLFINNRLVHCTPIKRVVECAYSVVISRTLSSSANSGDDRINKNYNSKSIRVSNNSNIFKSATCNSLYVYLNIQLPPHTLDVNVHPTKAEVNFLHEDEIVNGLQDAIEHALLSSAQIRTFIKNSLPTPVTFSKPEEVNPDDESGVNTSKYLQSPQVVYRPHEKVRIDVREQQLERFLSPQLNRTTKIISGNSNCKREIEASDESLLKKSKVEMSPDIEVDSDEADELLKSNSREEQSLFGHRKFDINILRSNIQSGLYDQSENDTDSSLPSSSTQNTTENQVNLNTTNDIDYVVNDNDASLTAKPIIKSDRISSSSQDTTSIDFRSLLIKSNPASSSLKNDPNDSFLSSPSLSKTRHRKVYLMSILALKRNLEGDLDKSIKAVLRSCKFIGFIDETRCLAQHNTELLLIRLKPLTQALFYQLLLVNFANHGEIILREPALLSDLLSIGHEYLRKSSRSLANLSRSEFIQEASTTLMKHAPMLWDYFSIKITTDSNGNNVLTGLPLIIANYIPDLDNLPIYITKLATQVSWSIESVCFENICRITAEYYSVSRSLFAKALSSKDNSSTTTPHEGDKENSTIQSSREWMIKHILWPVLTSSFLPSRRYPNFDSDMQETERKVFPLQSAFIRLTSLTELYKVFERC</sequence>
<dbReference type="Gene3D" id="3.30.230.10">
    <property type="match status" value="1"/>
</dbReference>
<keyword evidence="4" id="KW-0234">DNA repair</keyword>
<dbReference type="Pfam" id="PF01119">
    <property type="entry name" value="DNA_mis_repair"/>
    <property type="match status" value="1"/>
</dbReference>
<dbReference type="Pfam" id="PF13589">
    <property type="entry name" value="HATPase_c_3"/>
    <property type="match status" value="1"/>
</dbReference>
<protein>
    <recommendedName>
        <fullName evidence="7">DNA mismatch repair protein S5 domain-containing protein</fullName>
    </recommendedName>
</protein>
<dbReference type="InterPro" id="IPR014721">
    <property type="entry name" value="Ribsml_uS5_D2-typ_fold_subgr"/>
</dbReference>
<evidence type="ECO:0000313" key="8">
    <source>
        <dbReference type="Proteomes" id="UP000050795"/>
    </source>
</evidence>
<dbReference type="GO" id="GO:0006298">
    <property type="term" value="P:mismatch repair"/>
    <property type="evidence" value="ECO:0007669"/>
    <property type="project" value="InterPro"/>
</dbReference>
<evidence type="ECO:0000256" key="6">
    <source>
        <dbReference type="SAM" id="MobiDB-lite"/>
    </source>
</evidence>
<dbReference type="GO" id="GO:0032389">
    <property type="term" value="C:MutLalpha complex"/>
    <property type="evidence" value="ECO:0007669"/>
    <property type="project" value="TreeGrafter"/>
</dbReference>
<dbReference type="InterPro" id="IPR002099">
    <property type="entry name" value="MutL/Mlh/PMS"/>
</dbReference>
<keyword evidence="3" id="KW-0227">DNA damage</keyword>
<dbReference type="InterPro" id="IPR013507">
    <property type="entry name" value="DNA_mismatch_S5_2-like"/>
</dbReference>
<feature type="domain" description="DNA mismatch repair protein S5" evidence="7">
    <location>
        <begin position="246"/>
        <end position="415"/>
    </location>
</feature>
<dbReference type="Proteomes" id="UP000050795">
    <property type="component" value="Unassembled WGS sequence"/>
</dbReference>
<name>A0AA85KAM1_TRIRE</name>
<dbReference type="GO" id="GO:0016887">
    <property type="term" value="F:ATP hydrolysis activity"/>
    <property type="evidence" value="ECO:0007669"/>
    <property type="project" value="InterPro"/>
</dbReference>
<dbReference type="WBParaSite" id="TREG1_65560.3">
    <property type="protein sequence ID" value="TREG1_65560.3"/>
    <property type="gene ID" value="TREG1_65560"/>
</dbReference>
<keyword evidence="5" id="KW-0539">Nucleus</keyword>
<evidence type="ECO:0000256" key="3">
    <source>
        <dbReference type="ARBA" id="ARBA00022763"/>
    </source>
</evidence>
<organism evidence="8 9">
    <name type="scientific">Trichobilharzia regenti</name>
    <name type="common">Nasal bird schistosome</name>
    <dbReference type="NCBI Taxonomy" id="157069"/>
    <lineage>
        <taxon>Eukaryota</taxon>
        <taxon>Metazoa</taxon>
        <taxon>Spiralia</taxon>
        <taxon>Lophotrochozoa</taxon>
        <taxon>Platyhelminthes</taxon>
        <taxon>Trematoda</taxon>
        <taxon>Digenea</taxon>
        <taxon>Strigeidida</taxon>
        <taxon>Schistosomatoidea</taxon>
        <taxon>Schistosomatidae</taxon>
        <taxon>Trichobilharzia</taxon>
    </lineage>
</organism>
<reference evidence="8" key="1">
    <citation type="submission" date="2022-06" db="EMBL/GenBank/DDBJ databases">
        <authorList>
            <person name="Berger JAMES D."/>
            <person name="Berger JAMES D."/>
        </authorList>
    </citation>
    <scope>NUCLEOTIDE SEQUENCE [LARGE SCALE GENOMIC DNA]</scope>
</reference>
<comment type="similarity">
    <text evidence="2">Belongs to the DNA mismatch repair MutL/HexB family.</text>
</comment>
<dbReference type="InterPro" id="IPR014762">
    <property type="entry name" value="DNA_mismatch_repair_CS"/>
</dbReference>
<dbReference type="SUPFAM" id="SSF54211">
    <property type="entry name" value="Ribosomal protein S5 domain 2-like"/>
    <property type="match status" value="1"/>
</dbReference>
<dbReference type="InterPro" id="IPR036890">
    <property type="entry name" value="HATPase_C_sf"/>
</dbReference>
<dbReference type="NCBIfam" id="TIGR00585">
    <property type="entry name" value="mutl"/>
    <property type="match status" value="1"/>
</dbReference>